<dbReference type="Pfam" id="PF01663">
    <property type="entry name" value="Phosphodiest"/>
    <property type="match status" value="1"/>
</dbReference>
<sequence>MRLFRLKRRWFLLSLCVISVIVACQAAPERRTQQITQHNAIIFVADGLRPTSINPKDTPALNEIRERGVKFSNSHSLFPTFTTANASAIATGHYLGDTGDFSNTIKVNAPVKTAKNSLVPYLENNLVLREVNRQFGANYLNEESLLAIARKAGFSTAAVGKIGPVFIQDITQDKGEASIIFDDSTGTDKGIPLSQEVTELLSKNSLPKATPSRGDNGKAGDSKTPGTKVANVEQQQYFADATTKVILPLFQKRQKPFVLVYWSRDPDGTQHSHGDSLNQLVPGINGPTTLAARKNVDKNLAQIRTALSDLGLQETTNIFVVSDHGFSTISKESKTSYAATLSYPDVPKGFLPVGFVAIDIAQELQLPLFDPDNNNVLIDPTKGQSSRNNIIAKDPKNPDITVAGNGGSDLIYLRNAVNKKEIANRIVDLLLKQDYVSGIFVDESLGKIPGTLPIEAIALRGAARTPTPSIMVNFRSFDTGCGIPTACGVEISDTTLQQGQGMHGSFSRADTYNTMAAIGPDFKQDYEDLMPASNADVPRTIAKILNLKLSPRGKLVGRVLDEALKGGPDSFNHKSFTLKSPPADNGLTTVLKYQTVGKTRYFDTAGFPGRTLGLST</sequence>
<dbReference type="PANTHER" id="PTHR10151">
    <property type="entry name" value="ECTONUCLEOTIDE PYROPHOSPHATASE/PHOSPHODIESTERASE"/>
    <property type="match status" value="1"/>
</dbReference>
<feature type="signal peptide" evidence="2">
    <location>
        <begin position="1"/>
        <end position="26"/>
    </location>
</feature>
<evidence type="ECO:0000313" key="4">
    <source>
        <dbReference type="Proteomes" id="UP000629098"/>
    </source>
</evidence>
<keyword evidence="4" id="KW-1185">Reference proteome</keyword>
<name>A0A8J6XDL7_9CYAN</name>
<evidence type="ECO:0000313" key="3">
    <source>
        <dbReference type="EMBL" id="MBD2773394.1"/>
    </source>
</evidence>
<evidence type="ECO:0000256" key="2">
    <source>
        <dbReference type="SAM" id="SignalP"/>
    </source>
</evidence>
<dbReference type="EMBL" id="JACXAE010000053">
    <property type="protein sequence ID" value="MBD2773394.1"/>
    <property type="molecule type" value="Genomic_DNA"/>
</dbReference>
<dbReference type="RefSeq" id="WP_190829164.1">
    <property type="nucleotide sequence ID" value="NZ_CAWPPI010000053.1"/>
</dbReference>
<dbReference type="SUPFAM" id="SSF53649">
    <property type="entry name" value="Alkaline phosphatase-like"/>
    <property type="match status" value="1"/>
</dbReference>
<feature type="region of interest" description="Disordered" evidence="1">
    <location>
        <begin position="202"/>
        <end position="227"/>
    </location>
</feature>
<dbReference type="Proteomes" id="UP000629098">
    <property type="component" value="Unassembled WGS sequence"/>
</dbReference>
<proteinExistence type="predicted"/>
<dbReference type="InterPro" id="IPR002591">
    <property type="entry name" value="Phosphodiest/P_Trfase"/>
</dbReference>
<accession>A0A8J6XDL7</accession>
<dbReference type="PANTHER" id="PTHR10151:SF120">
    <property type="entry name" value="BIS(5'-ADENOSYL)-TRIPHOSPHATASE"/>
    <property type="match status" value="1"/>
</dbReference>
<gene>
    <name evidence="3" type="ORF">ICL16_15260</name>
</gene>
<dbReference type="PROSITE" id="PS51257">
    <property type="entry name" value="PROKAR_LIPOPROTEIN"/>
    <property type="match status" value="1"/>
</dbReference>
<protein>
    <submittedName>
        <fullName evidence="3">Alkaline phosphatase family protein</fullName>
    </submittedName>
</protein>
<comment type="caution">
    <text evidence="3">The sequence shown here is derived from an EMBL/GenBank/DDBJ whole genome shotgun (WGS) entry which is preliminary data.</text>
</comment>
<evidence type="ECO:0000256" key="1">
    <source>
        <dbReference type="SAM" id="MobiDB-lite"/>
    </source>
</evidence>
<keyword evidence="2" id="KW-0732">Signal</keyword>
<dbReference type="AlphaFoldDB" id="A0A8J6XDL7"/>
<reference evidence="3" key="1">
    <citation type="submission" date="2020-09" db="EMBL/GenBank/DDBJ databases">
        <title>Iningainema tapete sp. nov. (Scytonemataceae, Cyanobacteria) from greenhouses in central Florida (USA) produces two types of nodularin with biosynthetic potential for microcystin-LR and anabaenopeptins.</title>
        <authorList>
            <person name="Berthold D.E."/>
            <person name="Lefler F.W."/>
            <person name="Huang I.-S."/>
            <person name="Abdulla H."/>
            <person name="Zimba P.V."/>
            <person name="Laughinghouse H.D. IV."/>
        </authorList>
    </citation>
    <scope>NUCLEOTIDE SEQUENCE</scope>
    <source>
        <strain evidence="3">BLCCT55</strain>
    </source>
</reference>
<dbReference type="Gene3D" id="3.40.720.10">
    <property type="entry name" value="Alkaline Phosphatase, subunit A"/>
    <property type="match status" value="1"/>
</dbReference>
<organism evidence="3 4">
    <name type="scientific">Iningainema tapete BLCC-T55</name>
    <dbReference type="NCBI Taxonomy" id="2748662"/>
    <lineage>
        <taxon>Bacteria</taxon>
        <taxon>Bacillati</taxon>
        <taxon>Cyanobacteriota</taxon>
        <taxon>Cyanophyceae</taxon>
        <taxon>Nostocales</taxon>
        <taxon>Scytonemataceae</taxon>
        <taxon>Iningainema tapete</taxon>
    </lineage>
</organism>
<feature type="chain" id="PRO_5035171876" evidence="2">
    <location>
        <begin position="27"/>
        <end position="616"/>
    </location>
</feature>
<dbReference type="GO" id="GO:0016787">
    <property type="term" value="F:hydrolase activity"/>
    <property type="evidence" value="ECO:0007669"/>
    <property type="project" value="UniProtKB-ARBA"/>
</dbReference>
<dbReference type="InterPro" id="IPR017850">
    <property type="entry name" value="Alkaline_phosphatase_core_sf"/>
</dbReference>